<evidence type="ECO:0008006" key="4">
    <source>
        <dbReference type="Google" id="ProtNLM"/>
    </source>
</evidence>
<dbReference type="EMBL" id="CP120942">
    <property type="protein sequence ID" value="WFF97695.1"/>
    <property type="molecule type" value="Genomic_DNA"/>
</dbReference>
<name>A0A3G9I1V8_AERCA</name>
<reference evidence="2" key="1">
    <citation type="submission" date="2023-03" db="EMBL/GenBank/DDBJ databases">
        <title>Aeromonas caviae strain AC1520.</title>
        <authorList>
            <person name="Xie T."/>
            <person name="Zhang Q."/>
            <person name="Deng J."/>
            <person name="Li X."/>
        </authorList>
    </citation>
    <scope>NUCLEOTIDE SEQUENCE</scope>
    <source>
        <strain evidence="2">AC1520</strain>
    </source>
</reference>
<organism evidence="1 3">
    <name type="scientific">Aeromonas caviae</name>
    <name type="common">Aeromonas punctata</name>
    <dbReference type="NCBI Taxonomy" id="648"/>
    <lineage>
        <taxon>Bacteria</taxon>
        <taxon>Pseudomonadati</taxon>
        <taxon>Pseudomonadota</taxon>
        <taxon>Gammaproteobacteria</taxon>
        <taxon>Aeromonadales</taxon>
        <taxon>Aeromonadaceae</taxon>
        <taxon>Aeromonas</taxon>
    </lineage>
</organism>
<evidence type="ECO:0000313" key="1">
    <source>
        <dbReference type="EMBL" id="UZC84864.2"/>
    </source>
</evidence>
<dbReference type="Proteomes" id="UP001163285">
    <property type="component" value="Chromosome"/>
</dbReference>
<evidence type="ECO:0000313" key="2">
    <source>
        <dbReference type="EMBL" id="WFF97695.1"/>
    </source>
</evidence>
<proteinExistence type="predicted"/>
<dbReference type="EMBL" id="CP110176">
    <property type="protein sequence ID" value="UZC84864.2"/>
    <property type="molecule type" value="Genomic_DNA"/>
</dbReference>
<dbReference type="Proteomes" id="UP001218423">
    <property type="component" value="Chromosome"/>
</dbReference>
<protein>
    <recommendedName>
        <fullName evidence="4">MSHA biogenesis protein MshF</fullName>
    </recommendedName>
</protein>
<dbReference type="AlphaFoldDB" id="A0A3G9I1V8"/>
<reference evidence="1" key="2">
    <citation type="submission" date="2023-04" db="EMBL/GenBank/DDBJ databases">
        <title>Whole Genome Sequence of Multi-drug resistant Aeromonas caviae as a gut pathogen in newborn.</title>
        <authorList>
            <person name="Jadhav S.V."/>
            <person name="Saroj S.D."/>
            <person name="Saha U.B."/>
            <person name="Sen S."/>
            <person name="Kher A."/>
        </authorList>
    </citation>
    <scope>NUCLEOTIDE SEQUENCE</scope>
    <source>
        <strain evidence="1">SVJ23</strain>
    </source>
</reference>
<gene>
    <name evidence="1" type="ORF">OJY61_13510</name>
    <name evidence="2" type="ORF">P5S46_19020</name>
</gene>
<sequence>MSRQSEQDERWLGGYRRLIACILLLVILATLALSYRSHREAALAVSLTLLGEQFAERVQRLHGRWLDERRPAVLHAEGRAWQFDGRGWPLAVLPLQSPSENCRGLWSALLGQEALSMPTLQVLASPDGEGCEFGWEANWLIYRFADGSLLNKS</sequence>
<evidence type="ECO:0000313" key="3">
    <source>
        <dbReference type="Proteomes" id="UP001163285"/>
    </source>
</evidence>
<accession>A0A3G9I1V8</accession>
<dbReference type="RefSeq" id="WP_039040424.1">
    <property type="nucleotide sequence ID" value="NZ_AP019195.1"/>
</dbReference>